<sequence length="156" mass="17272">MSQREVPDPRAEAAVQEWRDDAKKCANDYSSFGSHTPVAVQARRVLHLLAAYETLQAQLAEAQLAYRAAVNSLDEVARKRDELMDVLEGSRQNTAENEELWRALAETMSDLLGLARDTDAVLRDQPSGDAATLAKDILDGKRVPVARKLLGMEEQP</sequence>
<evidence type="ECO:0000256" key="1">
    <source>
        <dbReference type="SAM" id="Coils"/>
    </source>
</evidence>
<name>A0A0F9EEV7_9ZZZZ</name>
<reference evidence="2" key="1">
    <citation type="journal article" date="2015" name="Nature">
        <title>Complex archaea that bridge the gap between prokaryotes and eukaryotes.</title>
        <authorList>
            <person name="Spang A."/>
            <person name="Saw J.H."/>
            <person name="Jorgensen S.L."/>
            <person name="Zaremba-Niedzwiedzka K."/>
            <person name="Martijn J."/>
            <person name="Lind A.E."/>
            <person name="van Eijk R."/>
            <person name="Schleper C."/>
            <person name="Guy L."/>
            <person name="Ettema T.J."/>
        </authorList>
    </citation>
    <scope>NUCLEOTIDE SEQUENCE</scope>
</reference>
<gene>
    <name evidence="2" type="ORF">LCGC14_2375690</name>
</gene>
<accession>A0A0F9EEV7</accession>
<feature type="coiled-coil region" evidence="1">
    <location>
        <begin position="52"/>
        <end position="93"/>
    </location>
</feature>
<dbReference type="AlphaFoldDB" id="A0A0F9EEV7"/>
<proteinExistence type="predicted"/>
<protein>
    <submittedName>
        <fullName evidence="2">Uncharacterized protein</fullName>
    </submittedName>
</protein>
<comment type="caution">
    <text evidence="2">The sequence shown here is derived from an EMBL/GenBank/DDBJ whole genome shotgun (WGS) entry which is preliminary data.</text>
</comment>
<evidence type="ECO:0000313" key="2">
    <source>
        <dbReference type="EMBL" id="KKL28386.1"/>
    </source>
</evidence>
<organism evidence="2">
    <name type="scientific">marine sediment metagenome</name>
    <dbReference type="NCBI Taxonomy" id="412755"/>
    <lineage>
        <taxon>unclassified sequences</taxon>
        <taxon>metagenomes</taxon>
        <taxon>ecological metagenomes</taxon>
    </lineage>
</organism>
<dbReference type="EMBL" id="LAZR01035117">
    <property type="protein sequence ID" value="KKL28386.1"/>
    <property type="molecule type" value="Genomic_DNA"/>
</dbReference>
<keyword evidence="1" id="KW-0175">Coiled coil</keyword>